<dbReference type="AlphaFoldDB" id="A0A9W6MSQ7"/>
<dbReference type="CDD" id="cd00130">
    <property type="entry name" value="PAS"/>
    <property type="match status" value="1"/>
</dbReference>
<dbReference type="PROSITE" id="PS50113">
    <property type="entry name" value="PAC"/>
    <property type="match status" value="1"/>
</dbReference>
<dbReference type="EMBL" id="BSFF01000003">
    <property type="protein sequence ID" value="GLK57010.1"/>
    <property type="molecule type" value="Genomic_DNA"/>
</dbReference>
<feature type="domain" description="Histidine kinase" evidence="5">
    <location>
        <begin position="185"/>
        <end position="376"/>
    </location>
</feature>
<evidence type="ECO:0000256" key="3">
    <source>
        <dbReference type="ARBA" id="ARBA00022991"/>
    </source>
</evidence>
<keyword evidence="3" id="KW-0157">Chromophore</keyword>
<dbReference type="PANTHER" id="PTHR47429:SF2">
    <property type="entry name" value="PROTEIN TWIN LOV 1"/>
    <property type="match status" value="1"/>
</dbReference>
<dbReference type="Pfam" id="PF13426">
    <property type="entry name" value="PAS_9"/>
    <property type="match status" value="1"/>
</dbReference>
<dbReference type="SMART" id="SM00086">
    <property type="entry name" value="PAC"/>
    <property type="match status" value="1"/>
</dbReference>
<organism evidence="8 11">
    <name type="scientific">Methylopila capsulata</name>
    <dbReference type="NCBI Taxonomy" id="61654"/>
    <lineage>
        <taxon>Bacteria</taxon>
        <taxon>Pseudomonadati</taxon>
        <taxon>Pseudomonadota</taxon>
        <taxon>Alphaproteobacteria</taxon>
        <taxon>Hyphomicrobiales</taxon>
        <taxon>Methylopilaceae</taxon>
        <taxon>Methylopila</taxon>
    </lineage>
</organism>
<evidence type="ECO:0000256" key="4">
    <source>
        <dbReference type="SAM" id="MobiDB-lite"/>
    </source>
</evidence>
<feature type="region of interest" description="Disordered" evidence="4">
    <location>
        <begin position="1"/>
        <end position="25"/>
    </location>
</feature>
<dbReference type="Pfam" id="PF07568">
    <property type="entry name" value="HisKA_2"/>
    <property type="match status" value="1"/>
</dbReference>
<accession>A0A9W6MSQ7</accession>
<dbReference type="InterPro" id="IPR003594">
    <property type="entry name" value="HATPase_dom"/>
</dbReference>
<keyword evidence="8" id="KW-0418">Kinase</keyword>
<dbReference type="InterPro" id="IPR011495">
    <property type="entry name" value="Sig_transdc_His_kin_sub2_dim/P"/>
</dbReference>
<sequence length="385" mass="42390">MTDDRNASLREAQRLEDQHDSSDPYGAAIRATRMPIVITDALQPDNPIVFANDAFLQLTGYPRHEVIGRNCRFLQGPETDRGEVRRIGDAIDAGEAVVAEIKNYRKTGEPFWNALYVSPVFSPAGEITHFFASQLDVTQKIQSASDLRDANTALSQAKAMAEKLVEERTRDLRYALEQKTLLLHEVDHRVKNNLQLIASLILLQTRRIPDPDVRRTLRSMLDRVSALATVHRKLYQSDDVGVFDVAAFIRDIATELVGSTGRDDLALDLDLETVVIKANRAAPVALVVNELLTNALKHAFPDGRPGRIRVAAKPDGQNFVIEVEDDGVGGAGAFEDEKIGFGQSLVDLLSRQLSATVERRDGDPGLAARVTIPIHPHRAVEGAEG</sequence>
<dbReference type="InterPro" id="IPR035965">
    <property type="entry name" value="PAS-like_dom_sf"/>
</dbReference>
<dbReference type="PROSITE" id="PS50109">
    <property type="entry name" value="HIS_KIN"/>
    <property type="match status" value="1"/>
</dbReference>
<dbReference type="SUPFAM" id="SSF55785">
    <property type="entry name" value="PYP-like sensor domain (PAS domain)"/>
    <property type="match status" value="1"/>
</dbReference>
<dbReference type="Gene3D" id="3.30.565.10">
    <property type="entry name" value="Histidine kinase-like ATPase, C-terminal domain"/>
    <property type="match status" value="1"/>
</dbReference>
<dbReference type="InterPro" id="IPR005467">
    <property type="entry name" value="His_kinase_dom"/>
</dbReference>
<feature type="domain" description="PAS" evidence="6">
    <location>
        <begin position="21"/>
        <end position="94"/>
    </location>
</feature>
<keyword evidence="1" id="KW-0285">Flavoprotein</keyword>
<dbReference type="PROSITE" id="PS50112">
    <property type="entry name" value="PAS"/>
    <property type="match status" value="1"/>
</dbReference>
<dbReference type="InterPro" id="IPR000014">
    <property type="entry name" value="PAS"/>
</dbReference>
<dbReference type="NCBIfam" id="TIGR00229">
    <property type="entry name" value="sensory_box"/>
    <property type="match status" value="1"/>
</dbReference>
<evidence type="ECO:0000259" key="7">
    <source>
        <dbReference type="PROSITE" id="PS50113"/>
    </source>
</evidence>
<dbReference type="SMART" id="SM00387">
    <property type="entry name" value="HATPase_c"/>
    <property type="match status" value="1"/>
</dbReference>
<gene>
    <name evidence="8" type="primary">lovK</name>
    <name evidence="8" type="ORF">GCM10008170_30290</name>
    <name evidence="9" type="ORF">JOD31_003042</name>
</gene>
<keyword evidence="8" id="KW-0808">Transferase</keyword>
<keyword evidence="10" id="KW-1185">Reference proteome</keyword>
<proteinExistence type="predicted"/>
<evidence type="ECO:0000259" key="5">
    <source>
        <dbReference type="PROSITE" id="PS50109"/>
    </source>
</evidence>
<dbReference type="Proteomes" id="UP000758856">
    <property type="component" value="Unassembled WGS sequence"/>
</dbReference>
<reference evidence="8" key="1">
    <citation type="journal article" date="2014" name="Int. J. Syst. Evol. Microbiol.">
        <title>Complete genome sequence of Corynebacterium casei LMG S-19264T (=DSM 44701T), isolated from a smear-ripened cheese.</title>
        <authorList>
            <consortium name="US DOE Joint Genome Institute (JGI-PGF)"/>
            <person name="Walter F."/>
            <person name="Albersmeier A."/>
            <person name="Kalinowski J."/>
            <person name="Ruckert C."/>
        </authorList>
    </citation>
    <scope>NUCLEOTIDE SEQUENCE</scope>
    <source>
        <strain evidence="8">VKM B-1606</strain>
    </source>
</reference>
<dbReference type="PANTHER" id="PTHR47429">
    <property type="entry name" value="PROTEIN TWIN LOV 1"/>
    <property type="match status" value="1"/>
</dbReference>
<evidence type="ECO:0000259" key="6">
    <source>
        <dbReference type="PROSITE" id="PS50112"/>
    </source>
</evidence>
<reference evidence="9 10" key="2">
    <citation type="submission" date="2021-01" db="EMBL/GenBank/DDBJ databases">
        <title>Genomic Encyclopedia of Type Strains, Phase IV (KMG-IV): sequencing the most valuable type-strain genomes for metagenomic binning, comparative biology and taxonomic classification.</title>
        <authorList>
            <person name="Goeker M."/>
        </authorList>
    </citation>
    <scope>NUCLEOTIDE SEQUENCE [LARGE SCALE GENOMIC DNA]</scope>
    <source>
        <strain evidence="9 10">DSM 6130</strain>
    </source>
</reference>
<reference evidence="8" key="3">
    <citation type="submission" date="2023-01" db="EMBL/GenBank/DDBJ databases">
        <authorList>
            <person name="Sun Q."/>
            <person name="Evtushenko L."/>
        </authorList>
    </citation>
    <scope>NUCLEOTIDE SEQUENCE</scope>
    <source>
        <strain evidence="8">VKM B-1606</strain>
    </source>
</reference>
<dbReference type="InterPro" id="IPR001610">
    <property type="entry name" value="PAC"/>
</dbReference>
<evidence type="ECO:0000256" key="2">
    <source>
        <dbReference type="ARBA" id="ARBA00022643"/>
    </source>
</evidence>
<evidence type="ECO:0000256" key="1">
    <source>
        <dbReference type="ARBA" id="ARBA00022630"/>
    </source>
</evidence>
<dbReference type="GO" id="GO:0016301">
    <property type="term" value="F:kinase activity"/>
    <property type="evidence" value="ECO:0007669"/>
    <property type="project" value="UniProtKB-KW"/>
</dbReference>
<name>A0A9W6MSQ7_9HYPH</name>
<protein>
    <submittedName>
        <fullName evidence="9">PAS domain S-box-containing protein</fullName>
    </submittedName>
    <submittedName>
        <fullName evidence="8">Signal transduction histidine kinase</fullName>
    </submittedName>
</protein>
<dbReference type="Gene3D" id="3.30.450.20">
    <property type="entry name" value="PAS domain"/>
    <property type="match status" value="1"/>
</dbReference>
<dbReference type="SUPFAM" id="SSF55874">
    <property type="entry name" value="ATPase domain of HSP90 chaperone/DNA topoisomerase II/histidine kinase"/>
    <property type="match status" value="1"/>
</dbReference>
<dbReference type="InterPro" id="IPR000700">
    <property type="entry name" value="PAS-assoc_C"/>
</dbReference>
<comment type="caution">
    <text evidence="8">The sequence shown here is derived from an EMBL/GenBank/DDBJ whole genome shotgun (WGS) entry which is preliminary data.</text>
</comment>
<feature type="compositionally biased region" description="Basic and acidic residues" evidence="4">
    <location>
        <begin position="1"/>
        <end position="22"/>
    </location>
</feature>
<keyword evidence="2" id="KW-0288">FMN</keyword>
<evidence type="ECO:0000313" key="10">
    <source>
        <dbReference type="Proteomes" id="UP000758856"/>
    </source>
</evidence>
<evidence type="ECO:0000313" key="8">
    <source>
        <dbReference type="EMBL" id="GLK57010.1"/>
    </source>
</evidence>
<evidence type="ECO:0000313" key="9">
    <source>
        <dbReference type="EMBL" id="MBM7852800.1"/>
    </source>
</evidence>
<dbReference type="SMART" id="SM00091">
    <property type="entry name" value="PAS"/>
    <property type="match status" value="1"/>
</dbReference>
<dbReference type="Proteomes" id="UP001143400">
    <property type="component" value="Unassembled WGS sequence"/>
</dbReference>
<dbReference type="Pfam" id="PF13581">
    <property type="entry name" value="HATPase_c_2"/>
    <property type="match status" value="1"/>
</dbReference>
<evidence type="ECO:0000313" key="11">
    <source>
        <dbReference type="Proteomes" id="UP001143400"/>
    </source>
</evidence>
<dbReference type="RefSeq" id="WP_204951253.1">
    <property type="nucleotide sequence ID" value="NZ_BSFF01000003.1"/>
</dbReference>
<dbReference type="EMBL" id="JAFBCY010000003">
    <property type="protein sequence ID" value="MBM7852800.1"/>
    <property type="molecule type" value="Genomic_DNA"/>
</dbReference>
<dbReference type="InterPro" id="IPR036890">
    <property type="entry name" value="HATPase_C_sf"/>
</dbReference>
<feature type="domain" description="PAC" evidence="7">
    <location>
        <begin position="97"/>
        <end position="149"/>
    </location>
</feature>